<feature type="transmembrane region" description="Helical" evidence="1">
    <location>
        <begin position="405"/>
        <end position="426"/>
    </location>
</feature>
<evidence type="ECO:0000313" key="3">
    <source>
        <dbReference type="Proteomes" id="UP000791080"/>
    </source>
</evidence>
<sequence length="549" mass="55977">MSTGAVRAAGRSPRTQVGAFVGTSTLTRFTLRLDRVRILVWALVLGVLPASFLPALEDLMPTQEDRQLRAELIRGPAAVVMSGPGYGLDDYTYGAMVANEIGLLAVVAAAIMSILLVVRHTRTEEETGRAELVRANVVGRRAGLTSALISAVVANLAVGLLLTVGLTAGGLGAVDSLAFGAGVAAVGLVFAGVAALTAQLSEHARASTGLAMAFLGVSFALRAVGDVTELESGSPLTWLSPLGWAQATRVFVDLRWWPLALCLGLAVLTTALAFLLLGRRDVGAGLVRPRPGRAAGHPLLAGPFALTFRLHRAGLTAWGVAVLLAGLAFGALTDSVAEALVDNELLARTVMAGGGDDLVDGFLAAMLGYLAMAVGAYAVSSVLRLRAEETSGRLEPLLAAPVSRWRWLGAGLAVSALNCVVLLALAGLGTGVSSAVVTGDDGLVPALLGAALAFLPAVLLIAGVAALLLGLAPKALGLAWLVVAYALLVGLLGPLLNLPAAAADLSPFSHVPALPAVELALAPLVWLTGLALVSLLAGMAGFRRRDVPA</sequence>
<dbReference type="EMBL" id="AUBJ02000001">
    <property type="protein sequence ID" value="MCP2333529.1"/>
    <property type="molecule type" value="Genomic_DNA"/>
</dbReference>
<keyword evidence="1" id="KW-0812">Transmembrane</keyword>
<feature type="transmembrane region" description="Helical" evidence="1">
    <location>
        <begin position="478"/>
        <end position="500"/>
    </location>
</feature>
<keyword evidence="3" id="KW-1185">Reference proteome</keyword>
<feature type="transmembrane region" description="Helical" evidence="1">
    <location>
        <begin position="446"/>
        <end position="471"/>
    </location>
</feature>
<feature type="transmembrane region" description="Helical" evidence="1">
    <location>
        <begin position="208"/>
        <end position="225"/>
    </location>
</feature>
<keyword evidence="1" id="KW-1133">Transmembrane helix</keyword>
<keyword evidence="1" id="KW-0472">Membrane</keyword>
<reference evidence="2 3" key="1">
    <citation type="submission" date="2022-06" db="EMBL/GenBank/DDBJ databases">
        <title>Genomic Encyclopedia of Type Strains, Phase I: the one thousand microbial genomes (KMG-I) project.</title>
        <authorList>
            <person name="Kyrpides N."/>
        </authorList>
    </citation>
    <scope>NUCLEOTIDE SEQUENCE [LARGE SCALE GENOMIC DNA]</scope>
    <source>
        <strain evidence="2 3">DSM 43889</strain>
    </source>
</reference>
<evidence type="ECO:0000256" key="1">
    <source>
        <dbReference type="SAM" id="Phobius"/>
    </source>
</evidence>
<organism evidence="2 3">
    <name type="scientific">Actinoalloteichus caeruleus DSM 43889</name>
    <dbReference type="NCBI Taxonomy" id="1120930"/>
    <lineage>
        <taxon>Bacteria</taxon>
        <taxon>Bacillati</taxon>
        <taxon>Actinomycetota</taxon>
        <taxon>Actinomycetes</taxon>
        <taxon>Pseudonocardiales</taxon>
        <taxon>Pseudonocardiaceae</taxon>
        <taxon>Actinoalloteichus</taxon>
        <taxon>Actinoalloteichus cyanogriseus</taxon>
    </lineage>
</organism>
<feature type="transmembrane region" description="Helical" evidence="1">
    <location>
        <begin position="361"/>
        <end position="385"/>
    </location>
</feature>
<comment type="caution">
    <text evidence="2">The sequence shown here is derived from an EMBL/GenBank/DDBJ whole genome shotgun (WGS) entry which is preliminary data.</text>
</comment>
<gene>
    <name evidence="2" type="ORF">G443_003799</name>
</gene>
<feature type="transmembrane region" description="Helical" evidence="1">
    <location>
        <begin position="38"/>
        <end position="56"/>
    </location>
</feature>
<feature type="transmembrane region" description="Helical" evidence="1">
    <location>
        <begin position="176"/>
        <end position="196"/>
    </location>
</feature>
<name>A0ABT1JMP8_ACTCY</name>
<dbReference type="Proteomes" id="UP000791080">
    <property type="component" value="Unassembled WGS sequence"/>
</dbReference>
<feature type="transmembrane region" description="Helical" evidence="1">
    <location>
        <begin position="256"/>
        <end position="278"/>
    </location>
</feature>
<feature type="transmembrane region" description="Helical" evidence="1">
    <location>
        <begin position="520"/>
        <end position="542"/>
    </location>
</feature>
<dbReference type="RefSeq" id="WP_211237562.1">
    <property type="nucleotide sequence ID" value="NZ_AUBJ02000001.1"/>
</dbReference>
<proteinExistence type="predicted"/>
<evidence type="ECO:0000313" key="2">
    <source>
        <dbReference type="EMBL" id="MCP2333529.1"/>
    </source>
</evidence>
<protein>
    <submittedName>
        <fullName evidence="2">ABC-2 type transport system permease protein</fullName>
    </submittedName>
</protein>
<accession>A0ABT1JMP8</accession>
<feature type="transmembrane region" description="Helical" evidence="1">
    <location>
        <begin position="142"/>
        <end position="164"/>
    </location>
</feature>
<feature type="transmembrane region" description="Helical" evidence="1">
    <location>
        <begin position="315"/>
        <end position="341"/>
    </location>
</feature>
<feature type="transmembrane region" description="Helical" evidence="1">
    <location>
        <begin position="101"/>
        <end position="121"/>
    </location>
</feature>